<gene>
    <name evidence="1" type="ORF">HPB47_009683</name>
</gene>
<dbReference type="Proteomes" id="UP000805193">
    <property type="component" value="Unassembled WGS sequence"/>
</dbReference>
<sequence length="344" mass="37539">MGNGEPQGAAAGSPASISSVAVRLPPYLDKNPRVWFLQVESQFHLGGVTSQESKYHHDVSALSLAAADEGPSWWYCCRARTFDSIQFAPLNLLFLARTNRNDHQLEAMTSRASHVFDILAQPSPTASYDQLKAALLQRTEASDRSRLQELLTAEELGDRRPSQLLRRMTQLLGVRANTIGDALLRELFIQRLPTNVQMVLATARALDLTGLAALADAVIEVSTPPVTSLTSATEDGGEAMPALPGTPSSDGNVEQPCQRLQQSVTETTHRRDRPRTQQQPDAGSRKEPVPHQGQSRPPAMLLLLPGGTLARRQSPGECEPLFKSTNVRNVTTQPGQKTPAQTMW</sequence>
<organism evidence="1 2">
    <name type="scientific">Ixodes persulcatus</name>
    <name type="common">Taiga tick</name>
    <dbReference type="NCBI Taxonomy" id="34615"/>
    <lineage>
        <taxon>Eukaryota</taxon>
        <taxon>Metazoa</taxon>
        <taxon>Ecdysozoa</taxon>
        <taxon>Arthropoda</taxon>
        <taxon>Chelicerata</taxon>
        <taxon>Arachnida</taxon>
        <taxon>Acari</taxon>
        <taxon>Parasitiformes</taxon>
        <taxon>Ixodida</taxon>
        <taxon>Ixodoidea</taxon>
        <taxon>Ixodidae</taxon>
        <taxon>Ixodinae</taxon>
        <taxon>Ixodes</taxon>
    </lineage>
</organism>
<protein>
    <submittedName>
        <fullName evidence="1">Uncharacterized protein</fullName>
    </submittedName>
</protein>
<proteinExistence type="predicted"/>
<name>A0AC60P176_IXOPE</name>
<reference evidence="1 2" key="1">
    <citation type="journal article" date="2020" name="Cell">
        <title>Large-Scale Comparative Analyses of Tick Genomes Elucidate Their Genetic Diversity and Vector Capacities.</title>
        <authorList>
            <consortium name="Tick Genome and Microbiome Consortium (TIGMIC)"/>
            <person name="Jia N."/>
            <person name="Wang J."/>
            <person name="Shi W."/>
            <person name="Du L."/>
            <person name="Sun Y."/>
            <person name="Zhan W."/>
            <person name="Jiang J.F."/>
            <person name="Wang Q."/>
            <person name="Zhang B."/>
            <person name="Ji P."/>
            <person name="Bell-Sakyi L."/>
            <person name="Cui X.M."/>
            <person name="Yuan T.T."/>
            <person name="Jiang B.G."/>
            <person name="Yang W.F."/>
            <person name="Lam T.T."/>
            <person name="Chang Q.C."/>
            <person name="Ding S.J."/>
            <person name="Wang X.J."/>
            <person name="Zhu J.G."/>
            <person name="Ruan X.D."/>
            <person name="Zhao L."/>
            <person name="Wei J.T."/>
            <person name="Ye R.Z."/>
            <person name="Que T.C."/>
            <person name="Du C.H."/>
            <person name="Zhou Y.H."/>
            <person name="Cheng J.X."/>
            <person name="Dai P.F."/>
            <person name="Guo W.B."/>
            <person name="Han X.H."/>
            <person name="Huang E.J."/>
            <person name="Li L.F."/>
            <person name="Wei W."/>
            <person name="Gao Y.C."/>
            <person name="Liu J.Z."/>
            <person name="Shao H.Z."/>
            <person name="Wang X."/>
            <person name="Wang C.C."/>
            <person name="Yang T.C."/>
            <person name="Huo Q.B."/>
            <person name="Li W."/>
            <person name="Chen H.Y."/>
            <person name="Chen S.E."/>
            <person name="Zhou L.G."/>
            <person name="Ni X.B."/>
            <person name="Tian J.H."/>
            <person name="Sheng Y."/>
            <person name="Liu T."/>
            <person name="Pan Y.S."/>
            <person name="Xia L.Y."/>
            <person name="Li J."/>
            <person name="Zhao F."/>
            <person name="Cao W.C."/>
        </authorList>
    </citation>
    <scope>NUCLEOTIDE SEQUENCE [LARGE SCALE GENOMIC DNA]</scope>
    <source>
        <strain evidence="1">Iper-2018</strain>
    </source>
</reference>
<evidence type="ECO:0000313" key="2">
    <source>
        <dbReference type="Proteomes" id="UP000805193"/>
    </source>
</evidence>
<dbReference type="EMBL" id="JABSTQ010011285">
    <property type="protein sequence ID" value="KAG0413170.1"/>
    <property type="molecule type" value="Genomic_DNA"/>
</dbReference>
<evidence type="ECO:0000313" key="1">
    <source>
        <dbReference type="EMBL" id="KAG0413170.1"/>
    </source>
</evidence>
<accession>A0AC60P176</accession>
<keyword evidence="2" id="KW-1185">Reference proteome</keyword>
<comment type="caution">
    <text evidence="1">The sequence shown here is derived from an EMBL/GenBank/DDBJ whole genome shotgun (WGS) entry which is preliminary data.</text>
</comment>